<keyword evidence="6" id="KW-1185">Reference proteome</keyword>
<evidence type="ECO:0000256" key="1">
    <source>
        <dbReference type="ARBA" id="ARBA00023015"/>
    </source>
</evidence>
<sequence>MSDRETDRFYADPNNSLGYLSRIAFRSFSRALESRTAPHGVTSGQWRFLRVLWIEDGITQRELSRRVGMREPTTVTALKSLERSGFVRREQSTEDRRKVHVFLTPVAKKLEKTLRPHVQEVNELATRGMTPDEVLELRRLLALVGRNLAEEAEGVAADTGA</sequence>
<dbReference type="PANTHER" id="PTHR42756:SF1">
    <property type="entry name" value="TRANSCRIPTIONAL REPRESSOR OF EMRAB OPERON"/>
    <property type="match status" value="1"/>
</dbReference>
<dbReference type="EMBL" id="CP024201">
    <property type="protein sequence ID" value="ATQ44145.1"/>
    <property type="molecule type" value="Genomic_DNA"/>
</dbReference>
<evidence type="ECO:0000313" key="6">
    <source>
        <dbReference type="Proteomes" id="UP000228945"/>
    </source>
</evidence>
<dbReference type="InterPro" id="IPR036390">
    <property type="entry name" value="WH_DNA-bd_sf"/>
</dbReference>
<dbReference type="Pfam" id="PF01047">
    <property type="entry name" value="MarR"/>
    <property type="match status" value="1"/>
</dbReference>
<evidence type="ECO:0000256" key="2">
    <source>
        <dbReference type="ARBA" id="ARBA00023125"/>
    </source>
</evidence>
<dbReference type="AlphaFoldDB" id="A0A2D2B1L2"/>
<feature type="domain" description="HTH marR-type" evidence="4">
    <location>
        <begin position="14"/>
        <end position="146"/>
    </location>
</feature>
<dbReference type="SUPFAM" id="SSF46785">
    <property type="entry name" value="Winged helix' DNA-binding domain"/>
    <property type="match status" value="1"/>
</dbReference>
<gene>
    <name evidence="5" type="ORF">CSW64_18005</name>
</gene>
<evidence type="ECO:0000313" key="5">
    <source>
        <dbReference type="EMBL" id="ATQ44145.1"/>
    </source>
</evidence>
<dbReference type="GO" id="GO:0003677">
    <property type="term" value="F:DNA binding"/>
    <property type="evidence" value="ECO:0007669"/>
    <property type="project" value="UniProtKB-KW"/>
</dbReference>
<evidence type="ECO:0000259" key="4">
    <source>
        <dbReference type="PROSITE" id="PS50995"/>
    </source>
</evidence>
<dbReference type="PRINTS" id="PR00598">
    <property type="entry name" value="HTHMARR"/>
</dbReference>
<keyword evidence="3" id="KW-0804">Transcription</keyword>
<dbReference type="InterPro" id="IPR000835">
    <property type="entry name" value="HTH_MarR-typ"/>
</dbReference>
<keyword evidence="1" id="KW-0805">Transcription regulation</keyword>
<dbReference type="GO" id="GO:0003700">
    <property type="term" value="F:DNA-binding transcription factor activity"/>
    <property type="evidence" value="ECO:0007669"/>
    <property type="project" value="InterPro"/>
</dbReference>
<proteinExistence type="predicted"/>
<dbReference type="SMART" id="SM00347">
    <property type="entry name" value="HTH_MARR"/>
    <property type="match status" value="1"/>
</dbReference>
<accession>A0A2D2B1L2</accession>
<dbReference type="RefSeq" id="WP_099623393.1">
    <property type="nucleotide sequence ID" value="NZ_CP024201.1"/>
</dbReference>
<dbReference type="OrthoDB" id="8447118at2"/>
<dbReference type="KEGG" id="cmb:CSW64_18005"/>
<dbReference type="Proteomes" id="UP000228945">
    <property type="component" value="Chromosome"/>
</dbReference>
<dbReference type="PANTHER" id="PTHR42756">
    <property type="entry name" value="TRANSCRIPTIONAL REGULATOR, MARR"/>
    <property type="match status" value="1"/>
</dbReference>
<dbReference type="PROSITE" id="PS50995">
    <property type="entry name" value="HTH_MARR_2"/>
    <property type="match status" value="1"/>
</dbReference>
<dbReference type="InterPro" id="IPR036388">
    <property type="entry name" value="WH-like_DNA-bd_sf"/>
</dbReference>
<reference evidence="5 6" key="1">
    <citation type="submission" date="2017-10" db="EMBL/GenBank/DDBJ databases">
        <title>Genome sequence of Caulobacter mirabilis FWC38.</title>
        <authorList>
            <person name="Fiebig A."/>
            <person name="Crosson S."/>
        </authorList>
    </citation>
    <scope>NUCLEOTIDE SEQUENCE [LARGE SCALE GENOMIC DNA]</scope>
    <source>
        <strain evidence="5 6">FWC 38</strain>
    </source>
</reference>
<keyword evidence="2" id="KW-0238">DNA-binding</keyword>
<dbReference type="Gene3D" id="1.10.10.10">
    <property type="entry name" value="Winged helix-like DNA-binding domain superfamily/Winged helix DNA-binding domain"/>
    <property type="match status" value="1"/>
</dbReference>
<evidence type="ECO:0000256" key="3">
    <source>
        <dbReference type="ARBA" id="ARBA00023163"/>
    </source>
</evidence>
<organism evidence="5 6">
    <name type="scientific">Caulobacter mirabilis</name>
    <dbReference type="NCBI Taxonomy" id="69666"/>
    <lineage>
        <taxon>Bacteria</taxon>
        <taxon>Pseudomonadati</taxon>
        <taxon>Pseudomonadota</taxon>
        <taxon>Alphaproteobacteria</taxon>
        <taxon>Caulobacterales</taxon>
        <taxon>Caulobacteraceae</taxon>
        <taxon>Caulobacter</taxon>
    </lineage>
</organism>
<protein>
    <submittedName>
        <fullName evidence="5">MarR family transcriptional regulator</fullName>
    </submittedName>
</protein>
<name>A0A2D2B1L2_9CAUL</name>